<dbReference type="RefSeq" id="WP_345706883.1">
    <property type="nucleotide sequence ID" value="NZ_BAABKV010000001.1"/>
</dbReference>
<evidence type="ECO:0000313" key="4">
    <source>
        <dbReference type="Proteomes" id="UP001596435"/>
    </source>
</evidence>
<feature type="compositionally biased region" description="Low complexity" evidence="1">
    <location>
        <begin position="189"/>
        <end position="212"/>
    </location>
</feature>
<evidence type="ECO:0000313" key="3">
    <source>
        <dbReference type="EMBL" id="MFC7178839.1"/>
    </source>
</evidence>
<gene>
    <name evidence="3" type="ORF">ACFQMG_04590</name>
</gene>
<reference evidence="4" key="1">
    <citation type="journal article" date="2019" name="Int. J. Syst. Evol. Microbiol.">
        <title>The Global Catalogue of Microorganisms (GCM) 10K type strain sequencing project: providing services to taxonomists for standard genome sequencing and annotation.</title>
        <authorList>
            <consortium name="The Broad Institute Genomics Platform"/>
            <consortium name="The Broad Institute Genome Sequencing Center for Infectious Disease"/>
            <person name="Wu L."/>
            <person name="Ma J."/>
        </authorList>
    </citation>
    <scope>NUCLEOTIDE SEQUENCE [LARGE SCALE GENOMIC DNA]</scope>
    <source>
        <strain evidence="4">CGMCC 1.12859</strain>
    </source>
</reference>
<comment type="caution">
    <text evidence="3">The sequence shown here is derived from an EMBL/GenBank/DDBJ whole genome shotgun (WGS) entry which is preliminary data.</text>
</comment>
<dbReference type="Proteomes" id="UP001596435">
    <property type="component" value="Unassembled WGS sequence"/>
</dbReference>
<feature type="region of interest" description="Disordered" evidence="1">
    <location>
        <begin position="186"/>
        <end position="212"/>
    </location>
</feature>
<protein>
    <submittedName>
        <fullName evidence="3">Uncharacterized protein</fullName>
    </submittedName>
</protein>
<name>A0ABW2FNI5_9ACTN</name>
<feature type="compositionally biased region" description="Pro residues" evidence="1">
    <location>
        <begin position="33"/>
        <end position="43"/>
    </location>
</feature>
<sequence length="366" mass="37554">MTETTRPTADGAAEPVPAALDLTKPALTEPAPAAVPVPAPEPAEPATVAPQDQDDRAEAPAPAPAPAEDSASAPAPAPDPYAVWADRTVLDEAAAAARKQRRGALLRWGAAALILVLTGTGAALAVTAPDRTDLPGLATPNDGRYAFPVLTLPQLPSGSPAPSTTEAKGRHFADLRGLLLPAPRGAAEAVPSPTASAPGASPSAAVHPSAPASAPALPYADVPWLACGDFAKGDRAADKITQAISEYGCRAATRRVWTAADGTRTEIWLFRLGSRTEATGMYGALADSGPKDQPQLQLDILDLDPTLPAGVVNTRSTAEKVAGLPTVRTTTMTQGDVVASIAMVNPKGVPFQPYRQVSVLQWQLLG</sequence>
<evidence type="ECO:0000256" key="2">
    <source>
        <dbReference type="SAM" id="Phobius"/>
    </source>
</evidence>
<keyword evidence="2" id="KW-1133">Transmembrane helix</keyword>
<dbReference type="EMBL" id="JBHTAJ010000006">
    <property type="protein sequence ID" value="MFC7178839.1"/>
    <property type="molecule type" value="Genomic_DNA"/>
</dbReference>
<evidence type="ECO:0000256" key="1">
    <source>
        <dbReference type="SAM" id="MobiDB-lite"/>
    </source>
</evidence>
<keyword evidence="2" id="KW-0472">Membrane</keyword>
<organism evidence="3 4">
    <name type="scientific">Kitasatospora paranensis</name>
    <dbReference type="NCBI Taxonomy" id="258053"/>
    <lineage>
        <taxon>Bacteria</taxon>
        <taxon>Bacillati</taxon>
        <taxon>Actinomycetota</taxon>
        <taxon>Actinomycetes</taxon>
        <taxon>Kitasatosporales</taxon>
        <taxon>Streptomycetaceae</taxon>
        <taxon>Kitasatospora</taxon>
    </lineage>
</organism>
<proteinExistence type="predicted"/>
<feature type="region of interest" description="Disordered" evidence="1">
    <location>
        <begin position="1"/>
        <end position="79"/>
    </location>
</feature>
<accession>A0ABW2FNI5</accession>
<feature type="transmembrane region" description="Helical" evidence="2">
    <location>
        <begin position="105"/>
        <end position="126"/>
    </location>
</feature>
<keyword evidence="2" id="KW-0812">Transmembrane</keyword>
<keyword evidence="4" id="KW-1185">Reference proteome</keyword>